<proteinExistence type="predicted"/>
<name>A0A3N4JA81_9PEZI</name>
<evidence type="ECO:0008006" key="3">
    <source>
        <dbReference type="Google" id="ProtNLM"/>
    </source>
</evidence>
<dbReference type="AlphaFoldDB" id="A0A3N4JA81"/>
<dbReference type="EMBL" id="ML120441">
    <property type="protein sequence ID" value="RPA94217.1"/>
    <property type="molecule type" value="Genomic_DNA"/>
</dbReference>
<dbReference type="Proteomes" id="UP000276215">
    <property type="component" value="Unassembled WGS sequence"/>
</dbReference>
<dbReference type="OrthoDB" id="3265672at2759"/>
<evidence type="ECO:0000313" key="1">
    <source>
        <dbReference type="EMBL" id="RPA94217.1"/>
    </source>
</evidence>
<reference evidence="1 2" key="1">
    <citation type="journal article" date="2018" name="Nat. Ecol. Evol.">
        <title>Pezizomycetes genomes reveal the molecular basis of ectomycorrhizal truffle lifestyle.</title>
        <authorList>
            <person name="Murat C."/>
            <person name="Payen T."/>
            <person name="Noel B."/>
            <person name="Kuo A."/>
            <person name="Morin E."/>
            <person name="Chen J."/>
            <person name="Kohler A."/>
            <person name="Krizsan K."/>
            <person name="Balestrini R."/>
            <person name="Da Silva C."/>
            <person name="Montanini B."/>
            <person name="Hainaut M."/>
            <person name="Levati E."/>
            <person name="Barry K.W."/>
            <person name="Belfiori B."/>
            <person name="Cichocki N."/>
            <person name="Clum A."/>
            <person name="Dockter R.B."/>
            <person name="Fauchery L."/>
            <person name="Guy J."/>
            <person name="Iotti M."/>
            <person name="Le Tacon F."/>
            <person name="Lindquist E.A."/>
            <person name="Lipzen A."/>
            <person name="Malagnac F."/>
            <person name="Mello A."/>
            <person name="Molinier V."/>
            <person name="Miyauchi S."/>
            <person name="Poulain J."/>
            <person name="Riccioni C."/>
            <person name="Rubini A."/>
            <person name="Sitrit Y."/>
            <person name="Splivallo R."/>
            <person name="Traeger S."/>
            <person name="Wang M."/>
            <person name="Zifcakova L."/>
            <person name="Wipf D."/>
            <person name="Zambonelli A."/>
            <person name="Paolocci F."/>
            <person name="Nowrousian M."/>
            <person name="Ottonello S."/>
            <person name="Baldrian P."/>
            <person name="Spatafora J.W."/>
            <person name="Henrissat B."/>
            <person name="Nagy L.G."/>
            <person name="Aury J.M."/>
            <person name="Wincker P."/>
            <person name="Grigoriev I.V."/>
            <person name="Bonfante P."/>
            <person name="Martin F.M."/>
        </authorList>
    </citation>
    <scope>NUCLEOTIDE SEQUENCE [LARGE SCALE GENOMIC DNA]</scope>
    <source>
        <strain evidence="1 2">120613-1</strain>
    </source>
</reference>
<protein>
    <recommendedName>
        <fullName evidence="3">DDE-1 domain-containing protein</fullName>
    </recommendedName>
</protein>
<evidence type="ECO:0000313" key="2">
    <source>
        <dbReference type="Proteomes" id="UP000276215"/>
    </source>
</evidence>
<accession>A0A3N4JA81</accession>
<sequence length="270" mass="29751">MDESGVRIGCQIGEMINVPTEVKELYTSSPENRKSITIIETICADGSTPIPPVIICPGKKIMENWVDENLLEANVIVVSPTGYTNENIALASLDHFIKHDDFTIKNAFKDSGMFSVAFKKALKKMRYYNHKTPTNRVLEEPIGSASSSGAIESQVDASVDEGRELELPTLPSTYFNCQKDLSQALFLLEPASTRVSRVIDPQLLDNIDENIELEIYTGSLQFGEQYITQKAIDGCNSRSDSKDLACESDSDSSCISYDSIAQNADFVALD</sequence>
<gene>
    <name evidence="1" type="ORF">L873DRAFT_1793123</name>
</gene>
<organism evidence="1 2">
    <name type="scientific">Choiromyces venosus 120613-1</name>
    <dbReference type="NCBI Taxonomy" id="1336337"/>
    <lineage>
        <taxon>Eukaryota</taxon>
        <taxon>Fungi</taxon>
        <taxon>Dikarya</taxon>
        <taxon>Ascomycota</taxon>
        <taxon>Pezizomycotina</taxon>
        <taxon>Pezizomycetes</taxon>
        <taxon>Pezizales</taxon>
        <taxon>Tuberaceae</taxon>
        <taxon>Choiromyces</taxon>
    </lineage>
</organism>
<keyword evidence="2" id="KW-1185">Reference proteome</keyword>